<feature type="non-terminal residue" evidence="2">
    <location>
        <position position="1"/>
    </location>
</feature>
<dbReference type="AlphaFoldDB" id="X1IM53"/>
<dbReference type="SUPFAM" id="SSF53756">
    <property type="entry name" value="UDP-Glycosyltransferase/glycogen phosphorylase"/>
    <property type="match status" value="1"/>
</dbReference>
<dbReference type="Pfam" id="PF00534">
    <property type="entry name" value="Glycos_transf_1"/>
    <property type="match status" value="1"/>
</dbReference>
<dbReference type="EMBL" id="BARU01042311">
    <property type="protein sequence ID" value="GAH83481.1"/>
    <property type="molecule type" value="Genomic_DNA"/>
</dbReference>
<protein>
    <recommendedName>
        <fullName evidence="1">Glycosyl transferase family 1 domain-containing protein</fullName>
    </recommendedName>
</protein>
<sequence>ASDVGAIDEIIDDGKNGLLFPAGDLESLVSRIRTLLQDESRRRQMGEASYKKVVAEFTSTRMAEKHLEFYEKVLGAAR</sequence>
<dbReference type="GO" id="GO:0016757">
    <property type="term" value="F:glycosyltransferase activity"/>
    <property type="evidence" value="ECO:0007669"/>
    <property type="project" value="InterPro"/>
</dbReference>
<feature type="domain" description="Glycosyl transferase family 1" evidence="1">
    <location>
        <begin position="1"/>
        <end position="51"/>
    </location>
</feature>
<accession>X1IM53</accession>
<reference evidence="2" key="1">
    <citation type="journal article" date="2014" name="Front. Microbiol.">
        <title>High frequency of phylogenetically diverse reductive dehalogenase-homologous genes in deep subseafloor sedimentary metagenomes.</title>
        <authorList>
            <person name="Kawai M."/>
            <person name="Futagami T."/>
            <person name="Toyoda A."/>
            <person name="Takaki Y."/>
            <person name="Nishi S."/>
            <person name="Hori S."/>
            <person name="Arai W."/>
            <person name="Tsubouchi T."/>
            <person name="Morono Y."/>
            <person name="Uchiyama I."/>
            <person name="Ito T."/>
            <person name="Fujiyama A."/>
            <person name="Inagaki F."/>
            <person name="Takami H."/>
        </authorList>
    </citation>
    <scope>NUCLEOTIDE SEQUENCE</scope>
    <source>
        <strain evidence="2">Expedition CK06-06</strain>
    </source>
</reference>
<evidence type="ECO:0000313" key="2">
    <source>
        <dbReference type="EMBL" id="GAH83481.1"/>
    </source>
</evidence>
<dbReference type="Gene3D" id="3.40.50.2000">
    <property type="entry name" value="Glycogen Phosphorylase B"/>
    <property type="match status" value="2"/>
</dbReference>
<comment type="caution">
    <text evidence="2">The sequence shown here is derived from an EMBL/GenBank/DDBJ whole genome shotgun (WGS) entry which is preliminary data.</text>
</comment>
<evidence type="ECO:0000259" key="1">
    <source>
        <dbReference type="Pfam" id="PF00534"/>
    </source>
</evidence>
<dbReference type="PANTHER" id="PTHR12526">
    <property type="entry name" value="GLYCOSYLTRANSFERASE"/>
    <property type="match status" value="1"/>
</dbReference>
<gene>
    <name evidence="2" type="ORF">S03H2_65039</name>
</gene>
<dbReference type="InterPro" id="IPR001296">
    <property type="entry name" value="Glyco_trans_1"/>
</dbReference>
<organism evidence="2">
    <name type="scientific">marine sediment metagenome</name>
    <dbReference type="NCBI Taxonomy" id="412755"/>
    <lineage>
        <taxon>unclassified sequences</taxon>
        <taxon>metagenomes</taxon>
        <taxon>ecological metagenomes</taxon>
    </lineage>
</organism>
<proteinExistence type="predicted"/>
<name>X1IM53_9ZZZZ</name>